<evidence type="ECO:0000313" key="2">
    <source>
        <dbReference type="EMBL" id="MCP2178142.1"/>
    </source>
</evidence>
<dbReference type="EMBL" id="JAMTCJ010000004">
    <property type="protein sequence ID" value="MCP2178142.1"/>
    <property type="molecule type" value="Genomic_DNA"/>
</dbReference>
<feature type="transmembrane region" description="Helical" evidence="1">
    <location>
        <begin position="33"/>
        <end position="54"/>
    </location>
</feature>
<reference evidence="2 3" key="1">
    <citation type="submission" date="2022-06" db="EMBL/GenBank/DDBJ databases">
        <title>Genomic Encyclopedia of Archaeal and Bacterial Type Strains, Phase II (KMG-II): from individual species to whole genera.</title>
        <authorList>
            <person name="Goeker M."/>
        </authorList>
    </citation>
    <scope>NUCLEOTIDE SEQUENCE [LARGE SCALE GENOMIC DNA]</scope>
    <source>
        <strain evidence="2 3">DSM 44693</strain>
    </source>
</reference>
<organism evidence="2 3">
    <name type="scientific">Williamsia maris</name>
    <dbReference type="NCBI Taxonomy" id="72806"/>
    <lineage>
        <taxon>Bacteria</taxon>
        <taxon>Bacillati</taxon>
        <taxon>Actinomycetota</taxon>
        <taxon>Actinomycetes</taxon>
        <taxon>Mycobacteriales</taxon>
        <taxon>Nocardiaceae</taxon>
        <taxon>Williamsia</taxon>
    </lineage>
</organism>
<feature type="transmembrane region" description="Helical" evidence="1">
    <location>
        <begin position="101"/>
        <end position="118"/>
    </location>
</feature>
<comment type="caution">
    <text evidence="2">The sequence shown here is derived from an EMBL/GenBank/DDBJ whole genome shotgun (WGS) entry which is preliminary data.</text>
</comment>
<sequence>MDTEQAVIVFYIAIWVGVSAVAAMVGKRGVLSWVAAVAWTVPAAWLTLIGAWILPDRSVYEPAALVAPSELWPVHLALAVWVMPFSFVAVWLRSGRAVRNACTVFGTAVAAGVAVTLVQMANPDDLIFLTTRSDRPHVYIVVGFALTVLGLVLVASVVRQPGVRHVNRLVACAVVFGGAGVTTSMGGLLWLSWLCVAGATIVLFIAAIRADRRRTFLAGRKPSGPPEVSA</sequence>
<feature type="transmembrane region" description="Helical" evidence="1">
    <location>
        <begin position="188"/>
        <end position="208"/>
    </location>
</feature>
<evidence type="ECO:0008006" key="4">
    <source>
        <dbReference type="Google" id="ProtNLM"/>
    </source>
</evidence>
<keyword evidence="1" id="KW-0472">Membrane</keyword>
<keyword evidence="1" id="KW-0812">Transmembrane</keyword>
<accession>A0ABT1HJL9</accession>
<keyword evidence="1" id="KW-1133">Transmembrane helix</keyword>
<gene>
    <name evidence="2" type="ORF">LX13_003983</name>
</gene>
<feature type="transmembrane region" description="Helical" evidence="1">
    <location>
        <begin position="6"/>
        <end position="26"/>
    </location>
</feature>
<evidence type="ECO:0000313" key="3">
    <source>
        <dbReference type="Proteomes" id="UP001206895"/>
    </source>
</evidence>
<evidence type="ECO:0000256" key="1">
    <source>
        <dbReference type="SAM" id="Phobius"/>
    </source>
</evidence>
<name>A0ABT1HJL9_9NOCA</name>
<keyword evidence="3" id="KW-1185">Reference proteome</keyword>
<protein>
    <recommendedName>
        <fullName evidence="4">DUF998 domain-containing protein</fullName>
    </recommendedName>
</protein>
<feature type="transmembrane region" description="Helical" evidence="1">
    <location>
        <begin position="138"/>
        <end position="158"/>
    </location>
</feature>
<feature type="transmembrane region" description="Helical" evidence="1">
    <location>
        <begin position="74"/>
        <end position="92"/>
    </location>
</feature>
<proteinExistence type="predicted"/>
<dbReference type="Proteomes" id="UP001206895">
    <property type="component" value="Unassembled WGS sequence"/>
</dbReference>
<feature type="transmembrane region" description="Helical" evidence="1">
    <location>
        <begin position="165"/>
        <end position="182"/>
    </location>
</feature>